<accession>A0AAD5SQV7</accession>
<dbReference type="AlphaFoldDB" id="A0AAD5SQV7"/>
<sequence>MATGPIAVLFRRLIDNQTELFIFNEKSAGYKMAKRDTNILIVKHKDFGWIGTNAITAEITSRPWNVPEAEQSSLFPPEGEWVSKNGHKSYVYEVVHLNALNEAVDAKYETPPVDIFYDNLAAYYHLIFEDFDESVTQQGRQLSNIIHTTWPSLRNQSLAVKVLDVSCGIGTQSIALAALPNYIVSASDISHQAIEQLNNRAAKLKLSIPTSTCDMRVADKCHSPASFDIVMSADNSVPHLKSDADILLALKAMVACIKPGGGVLLTIRDYDKITRGLNQFKPYGVRIENGRRFILYQIWDFERDVNRVTFHIIEEVLETGMTNVLVSRSVYYAISIKKMLQLMYKAGLMGVKVLEDNEGFYQPVLVGTKPE</sequence>
<feature type="domain" description="Methyltransferase" evidence="1">
    <location>
        <begin position="162"/>
        <end position="261"/>
    </location>
</feature>
<dbReference type="EMBL" id="JADGJH010002770">
    <property type="protein sequence ID" value="KAJ3094959.1"/>
    <property type="molecule type" value="Genomic_DNA"/>
</dbReference>
<evidence type="ECO:0000313" key="3">
    <source>
        <dbReference type="Proteomes" id="UP001211907"/>
    </source>
</evidence>
<dbReference type="Proteomes" id="UP001211907">
    <property type="component" value="Unassembled WGS sequence"/>
</dbReference>
<organism evidence="2 3">
    <name type="scientific">Physocladia obscura</name>
    <dbReference type="NCBI Taxonomy" id="109957"/>
    <lineage>
        <taxon>Eukaryota</taxon>
        <taxon>Fungi</taxon>
        <taxon>Fungi incertae sedis</taxon>
        <taxon>Chytridiomycota</taxon>
        <taxon>Chytridiomycota incertae sedis</taxon>
        <taxon>Chytridiomycetes</taxon>
        <taxon>Chytridiales</taxon>
        <taxon>Chytriomycetaceae</taxon>
        <taxon>Physocladia</taxon>
    </lineage>
</organism>
<dbReference type="InterPro" id="IPR041698">
    <property type="entry name" value="Methyltransf_25"/>
</dbReference>
<gene>
    <name evidence="2" type="ORF">HK100_005968</name>
</gene>
<dbReference type="CDD" id="cd02440">
    <property type="entry name" value="AdoMet_MTases"/>
    <property type="match status" value="1"/>
</dbReference>
<dbReference type="InterPro" id="IPR029063">
    <property type="entry name" value="SAM-dependent_MTases_sf"/>
</dbReference>
<dbReference type="Pfam" id="PF13649">
    <property type="entry name" value="Methyltransf_25"/>
    <property type="match status" value="1"/>
</dbReference>
<keyword evidence="3" id="KW-1185">Reference proteome</keyword>
<evidence type="ECO:0000259" key="1">
    <source>
        <dbReference type="Pfam" id="PF13649"/>
    </source>
</evidence>
<reference evidence="2" key="1">
    <citation type="submission" date="2020-05" db="EMBL/GenBank/DDBJ databases">
        <title>Phylogenomic resolution of chytrid fungi.</title>
        <authorList>
            <person name="Stajich J.E."/>
            <person name="Amses K."/>
            <person name="Simmons R."/>
            <person name="Seto K."/>
            <person name="Myers J."/>
            <person name="Bonds A."/>
            <person name="Quandt C.A."/>
            <person name="Barry K."/>
            <person name="Liu P."/>
            <person name="Grigoriev I."/>
            <person name="Longcore J.E."/>
            <person name="James T.Y."/>
        </authorList>
    </citation>
    <scope>NUCLEOTIDE SEQUENCE</scope>
    <source>
        <strain evidence="2">JEL0513</strain>
    </source>
</reference>
<protein>
    <recommendedName>
        <fullName evidence="1">Methyltransferase domain-containing protein</fullName>
    </recommendedName>
</protein>
<dbReference type="Gene3D" id="3.40.50.150">
    <property type="entry name" value="Vaccinia Virus protein VP39"/>
    <property type="match status" value="1"/>
</dbReference>
<dbReference type="SUPFAM" id="SSF53335">
    <property type="entry name" value="S-adenosyl-L-methionine-dependent methyltransferases"/>
    <property type="match status" value="1"/>
</dbReference>
<proteinExistence type="predicted"/>
<evidence type="ECO:0000313" key="2">
    <source>
        <dbReference type="EMBL" id="KAJ3094959.1"/>
    </source>
</evidence>
<comment type="caution">
    <text evidence="2">The sequence shown here is derived from an EMBL/GenBank/DDBJ whole genome shotgun (WGS) entry which is preliminary data.</text>
</comment>
<name>A0AAD5SQV7_9FUNG</name>